<dbReference type="PANTHER" id="PTHR33908">
    <property type="entry name" value="MANNOSYLTRANSFERASE YKCB-RELATED"/>
    <property type="match status" value="1"/>
</dbReference>
<sequence length="583" mass="67352">MLKNQKINPLVILFLISLFGFCLRIYKLSDNPPSLNWDEISHGYNAYAILKTGADEWGVKFPIIFKAYGDYKLPVYIYLTSLSELFFGLNGFAVRLPSVIAGTITIIISFFLSKELLRGVFKNATSLVFVGLLSSLLVAVEPWSLFLSRPAFEANLALAFFVTGYYLLLKSSEKYKYLPLSLLLLGLSVWTYNSNRIFTPLMLISILIMYRQKFINVMQNNKTIAFASTLIVTVLFVPMLIQLLQSSGTARFSKVSIIDEGAIGKIVAARQNFNFNPNIERLIINKYSYVSMQFAKNWVSTYSPKFLFIEGGDNYQFSIPKTGLLYLIDLPFLLLGLLFILKNFKKSRLILLWIFLAPIAGSLTREAPHVLRTITLLPVPMILTSVGLVIFIEWSHNTLGEKMSISWLAGWWISTKKALYFAFLILLIISASKYMTKYFNEYRQNYSWSWQYGYREATDYIQGNYHNYDKIIFTKKYGEPHEFLLFYLKWDPAKYINDPGLVRYNQSEWNWVDSFYKFIFVNEWDIPTEEWQPFVTEKGALTDCTTQKCLLFSDSDSVPKTWNKLKEIVYLDGTTAFTIYSNI</sequence>
<evidence type="ECO:0000313" key="11">
    <source>
        <dbReference type="Proteomes" id="UP000034603"/>
    </source>
</evidence>
<dbReference type="GO" id="GO:0005886">
    <property type="term" value="C:plasma membrane"/>
    <property type="evidence" value="ECO:0007669"/>
    <property type="project" value="UniProtKB-SubCell"/>
</dbReference>
<feature type="domain" description="Glycosyltransferase RgtA/B/C/D-like" evidence="9">
    <location>
        <begin position="74"/>
        <end position="241"/>
    </location>
</feature>
<evidence type="ECO:0000256" key="6">
    <source>
        <dbReference type="ARBA" id="ARBA00022989"/>
    </source>
</evidence>
<feature type="transmembrane region" description="Helical" evidence="8">
    <location>
        <begin position="7"/>
        <end position="26"/>
    </location>
</feature>
<keyword evidence="3" id="KW-0328">Glycosyltransferase</keyword>
<feature type="transmembrane region" description="Helical" evidence="8">
    <location>
        <begin position="323"/>
        <end position="341"/>
    </location>
</feature>
<feature type="transmembrane region" description="Helical" evidence="8">
    <location>
        <begin position="151"/>
        <end position="168"/>
    </location>
</feature>
<keyword evidence="4" id="KW-0808">Transferase</keyword>
<comment type="subcellular location">
    <subcellularLocation>
        <location evidence="1">Cell membrane</location>
        <topology evidence="1">Multi-pass membrane protein</topology>
    </subcellularLocation>
</comment>
<proteinExistence type="predicted"/>
<dbReference type="AlphaFoldDB" id="A0A0G0HV20"/>
<dbReference type="EMBL" id="LBTR01000005">
    <property type="protein sequence ID" value="KKQ46087.1"/>
    <property type="molecule type" value="Genomic_DNA"/>
</dbReference>
<dbReference type="InterPro" id="IPR050297">
    <property type="entry name" value="LipidA_mod_glycosyltrf_83"/>
</dbReference>
<dbReference type="Pfam" id="PF13231">
    <property type="entry name" value="PMT_2"/>
    <property type="match status" value="1"/>
</dbReference>
<gene>
    <name evidence="10" type="ORF">US62_C0005G0010</name>
</gene>
<keyword evidence="6 8" id="KW-1133">Transmembrane helix</keyword>
<dbReference type="GO" id="GO:0016763">
    <property type="term" value="F:pentosyltransferase activity"/>
    <property type="evidence" value="ECO:0007669"/>
    <property type="project" value="TreeGrafter"/>
</dbReference>
<dbReference type="InterPro" id="IPR038731">
    <property type="entry name" value="RgtA/B/C-like"/>
</dbReference>
<dbReference type="GO" id="GO:0009103">
    <property type="term" value="P:lipopolysaccharide biosynthetic process"/>
    <property type="evidence" value="ECO:0007669"/>
    <property type="project" value="UniProtKB-ARBA"/>
</dbReference>
<protein>
    <recommendedName>
        <fullName evidence="9">Glycosyltransferase RgtA/B/C/D-like domain-containing protein</fullName>
    </recommendedName>
</protein>
<comment type="caution">
    <text evidence="10">The sequence shown here is derived from an EMBL/GenBank/DDBJ whole genome shotgun (WGS) entry which is preliminary data.</text>
</comment>
<feature type="transmembrane region" description="Helical" evidence="8">
    <location>
        <begin position="418"/>
        <end position="435"/>
    </location>
</feature>
<evidence type="ECO:0000256" key="3">
    <source>
        <dbReference type="ARBA" id="ARBA00022676"/>
    </source>
</evidence>
<accession>A0A0G0HV20</accession>
<organism evidence="10 11">
    <name type="scientific">Candidatus Woesebacteria bacterium GW2011_GWA1_37_8</name>
    <dbReference type="NCBI Taxonomy" id="1618546"/>
    <lineage>
        <taxon>Bacteria</taxon>
        <taxon>Candidatus Woeseibacteriota</taxon>
    </lineage>
</organism>
<feature type="transmembrane region" description="Helical" evidence="8">
    <location>
        <begin position="92"/>
        <end position="112"/>
    </location>
</feature>
<evidence type="ECO:0000256" key="7">
    <source>
        <dbReference type="ARBA" id="ARBA00023136"/>
    </source>
</evidence>
<evidence type="ECO:0000259" key="9">
    <source>
        <dbReference type="Pfam" id="PF13231"/>
    </source>
</evidence>
<evidence type="ECO:0000313" key="10">
    <source>
        <dbReference type="EMBL" id="KKQ46087.1"/>
    </source>
</evidence>
<feature type="transmembrane region" description="Helical" evidence="8">
    <location>
        <begin position="224"/>
        <end position="244"/>
    </location>
</feature>
<evidence type="ECO:0000256" key="5">
    <source>
        <dbReference type="ARBA" id="ARBA00022692"/>
    </source>
</evidence>
<dbReference type="Proteomes" id="UP000034603">
    <property type="component" value="Unassembled WGS sequence"/>
</dbReference>
<evidence type="ECO:0000256" key="4">
    <source>
        <dbReference type="ARBA" id="ARBA00022679"/>
    </source>
</evidence>
<evidence type="ECO:0000256" key="2">
    <source>
        <dbReference type="ARBA" id="ARBA00022475"/>
    </source>
</evidence>
<evidence type="ECO:0000256" key="8">
    <source>
        <dbReference type="SAM" id="Phobius"/>
    </source>
</evidence>
<keyword evidence="5 8" id="KW-0812">Transmembrane</keyword>
<keyword evidence="7 8" id="KW-0472">Membrane</keyword>
<feature type="transmembrane region" description="Helical" evidence="8">
    <location>
        <begin position="376"/>
        <end position="397"/>
    </location>
</feature>
<evidence type="ECO:0000256" key="1">
    <source>
        <dbReference type="ARBA" id="ARBA00004651"/>
    </source>
</evidence>
<name>A0A0G0HV20_9BACT</name>
<reference evidence="10 11" key="1">
    <citation type="journal article" date="2015" name="Nature">
        <title>rRNA introns, odd ribosomes, and small enigmatic genomes across a large radiation of phyla.</title>
        <authorList>
            <person name="Brown C.T."/>
            <person name="Hug L.A."/>
            <person name="Thomas B.C."/>
            <person name="Sharon I."/>
            <person name="Castelle C.J."/>
            <person name="Singh A."/>
            <person name="Wilkins M.J."/>
            <person name="Williams K.H."/>
            <person name="Banfield J.F."/>
        </authorList>
    </citation>
    <scope>NUCLEOTIDE SEQUENCE [LARGE SCALE GENOMIC DNA]</scope>
</reference>
<feature type="transmembrane region" description="Helical" evidence="8">
    <location>
        <begin position="124"/>
        <end position="145"/>
    </location>
</feature>
<keyword evidence="2" id="KW-1003">Cell membrane</keyword>
<dbReference type="PANTHER" id="PTHR33908:SF11">
    <property type="entry name" value="MEMBRANE PROTEIN"/>
    <property type="match status" value="1"/>
</dbReference>